<dbReference type="Pfam" id="PF09531">
    <property type="entry name" value="Ndc1_Nup"/>
    <property type="match status" value="1"/>
</dbReference>
<comment type="subcellular location">
    <subcellularLocation>
        <location evidence="1">Nucleus membrane</location>
        <topology evidence="1">Multi-pass membrane protein</topology>
    </subcellularLocation>
    <subcellularLocation>
        <location evidence="2">Nucleus</location>
        <location evidence="2">Nuclear pore complex</location>
    </subcellularLocation>
</comment>
<feature type="compositionally biased region" description="Low complexity" evidence="13">
    <location>
        <begin position="430"/>
        <end position="450"/>
    </location>
</feature>
<dbReference type="GO" id="GO:0031965">
    <property type="term" value="C:nuclear membrane"/>
    <property type="evidence" value="ECO:0007669"/>
    <property type="project" value="UniProtKB-SubCell"/>
</dbReference>
<dbReference type="EMBL" id="CM003162">
    <property type="protein sequence ID" value="KIS65716.1"/>
    <property type="molecule type" value="Genomic_DNA"/>
</dbReference>
<gene>
    <name evidence="15" type="ORF">UMAG_06416</name>
</gene>
<evidence type="ECO:0000256" key="13">
    <source>
        <dbReference type="SAM" id="MobiDB-lite"/>
    </source>
</evidence>
<reference evidence="15 16" key="1">
    <citation type="journal article" date="2006" name="Nature">
        <title>Insights from the genome of the biotrophic fungal plant pathogen Ustilago maydis.</title>
        <authorList>
            <person name="Kamper J."/>
            <person name="Kahmann R."/>
            <person name="Bolker M."/>
            <person name="Ma L.J."/>
            <person name="Brefort T."/>
            <person name="Saville B.J."/>
            <person name="Banuett F."/>
            <person name="Kronstad J.W."/>
            <person name="Gold S.E."/>
            <person name="Muller O."/>
            <person name="Perlin M.H."/>
            <person name="Wosten H.A."/>
            <person name="de Vries R."/>
            <person name="Ruiz-Herrera J."/>
            <person name="Reynaga-Pena C.G."/>
            <person name="Snetselaar K."/>
            <person name="McCann M."/>
            <person name="Perez-Martin J."/>
            <person name="Feldbrugge M."/>
            <person name="Basse C.W."/>
            <person name="Steinberg G."/>
            <person name="Ibeas J.I."/>
            <person name="Holloman W."/>
            <person name="Guzman P."/>
            <person name="Farman M."/>
            <person name="Stajich J.E."/>
            <person name="Sentandreu R."/>
            <person name="Gonzalez-Prieto J.M."/>
            <person name="Kennell J.C."/>
            <person name="Molina L."/>
            <person name="Schirawski J."/>
            <person name="Mendoza-Mendoza A."/>
            <person name="Greilinger D."/>
            <person name="Munch K."/>
            <person name="Rossel N."/>
            <person name="Scherer M."/>
            <person name="Vranes M."/>
            <person name="Ladendorf O."/>
            <person name="Vincon V."/>
            <person name="Fuchs U."/>
            <person name="Sandrock B."/>
            <person name="Meng S."/>
            <person name="Ho E.C."/>
            <person name="Cahill M.J."/>
            <person name="Boyce K.J."/>
            <person name="Klose J."/>
            <person name="Klosterman S.J."/>
            <person name="Deelstra H.J."/>
            <person name="Ortiz-Castellanos L."/>
            <person name="Li W."/>
            <person name="Sanchez-Alonso P."/>
            <person name="Schreier P.H."/>
            <person name="Hauser-Hahn I."/>
            <person name="Vaupel M."/>
            <person name="Koopmann E."/>
            <person name="Friedrich G."/>
            <person name="Voss H."/>
            <person name="Schluter T."/>
            <person name="Margolis J."/>
            <person name="Platt D."/>
            <person name="Swimmer C."/>
            <person name="Gnirke A."/>
            <person name="Chen F."/>
            <person name="Vysotskaia V."/>
            <person name="Mannhaupt G."/>
            <person name="Guldener U."/>
            <person name="Munsterkotter M."/>
            <person name="Haase D."/>
            <person name="Oesterheld M."/>
            <person name="Mewes H.W."/>
            <person name="Mauceli E.W."/>
            <person name="DeCaprio D."/>
            <person name="Wade C.M."/>
            <person name="Butler J."/>
            <person name="Young S."/>
            <person name="Jaffe D.B."/>
            <person name="Calvo S."/>
            <person name="Nusbaum C."/>
            <person name="Galagan J."/>
            <person name="Birren B.W."/>
        </authorList>
    </citation>
    <scope>NUCLEOTIDE SEQUENCE [LARGE SCALE GENOMIC DNA]</scope>
    <source>
        <strain evidence="16">DSM 14603 / FGSC 9021 / UM521</strain>
    </source>
</reference>
<evidence type="ECO:0000256" key="4">
    <source>
        <dbReference type="ARBA" id="ARBA00022448"/>
    </source>
</evidence>
<evidence type="ECO:0000256" key="8">
    <source>
        <dbReference type="ARBA" id="ARBA00022989"/>
    </source>
</evidence>
<dbReference type="GO" id="GO:0006999">
    <property type="term" value="P:nuclear pore organization"/>
    <property type="evidence" value="ECO:0000318"/>
    <property type="project" value="GO_Central"/>
</dbReference>
<evidence type="ECO:0000313" key="16">
    <source>
        <dbReference type="Proteomes" id="UP000000561"/>
    </source>
</evidence>
<keyword evidence="7" id="KW-0653">Protein transport</keyword>
<feature type="transmembrane region" description="Helical" evidence="14">
    <location>
        <begin position="32"/>
        <end position="54"/>
    </location>
</feature>
<dbReference type="GO" id="GO:0015031">
    <property type="term" value="P:protein transport"/>
    <property type="evidence" value="ECO:0007669"/>
    <property type="project" value="UniProtKB-KW"/>
</dbReference>
<keyword evidence="12" id="KW-0539">Nucleus</keyword>
<protein>
    <recommendedName>
        <fullName evidence="17">Nucleoporin NDC1</fullName>
    </recommendedName>
</protein>
<dbReference type="eggNOG" id="ENOG502R2AJ">
    <property type="taxonomic scope" value="Eukaryota"/>
</dbReference>
<dbReference type="GeneID" id="23566014"/>
<feature type="transmembrane region" description="Helical" evidence="14">
    <location>
        <begin position="271"/>
        <end position="293"/>
    </location>
</feature>
<dbReference type="InParanoid" id="A0A0D1DNT0"/>
<keyword evidence="8 14" id="KW-1133">Transmembrane helix</keyword>
<dbReference type="VEuPathDB" id="FungiDB:UMAG_06416"/>
<dbReference type="RefSeq" id="XP_011392699.1">
    <property type="nucleotide sequence ID" value="XM_011394397.1"/>
</dbReference>
<evidence type="ECO:0000256" key="9">
    <source>
        <dbReference type="ARBA" id="ARBA00023010"/>
    </source>
</evidence>
<keyword evidence="16" id="KW-1185">Reference proteome</keyword>
<feature type="compositionally biased region" description="Polar residues" evidence="13">
    <location>
        <begin position="399"/>
        <end position="408"/>
    </location>
</feature>
<evidence type="ECO:0000256" key="5">
    <source>
        <dbReference type="ARBA" id="ARBA00022692"/>
    </source>
</evidence>
<feature type="transmembrane region" description="Helical" evidence="14">
    <location>
        <begin position="158"/>
        <end position="176"/>
    </location>
</feature>
<dbReference type="PANTHER" id="PTHR13269">
    <property type="entry name" value="NUCLEOPORIN NDC1"/>
    <property type="match status" value="1"/>
</dbReference>
<evidence type="ECO:0000256" key="2">
    <source>
        <dbReference type="ARBA" id="ARBA00004567"/>
    </source>
</evidence>
<dbReference type="GO" id="GO:0070631">
    <property type="term" value="P:spindle pole body localization"/>
    <property type="evidence" value="ECO:0000318"/>
    <property type="project" value="GO_Central"/>
</dbReference>
<dbReference type="Proteomes" id="UP000000561">
    <property type="component" value="Chromosome 23"/>
</dbReference>
<name>A0A0D1DNT0_MYCMD</name>
<proteinExistence type="inferred from homology"/>
<dbReference type="PANTHER" id="PTHR13269:SF6">
    <property type="entry name" value="NUCLEOPORIN NDC1"/>
    <property type="match status" value="1"/>
</dbReference>
<dbReference type="KEGG" id="uma:UMAG_06416"/>
<dbReference type="AlphaFoldDB" id="A0A0D1DNT0"/>
<organism evidence="15 16">
    <name type="scientific">Mycosarcoma maydis</name>
    <name type="common">Corn smut fungus</name>
    <name type="synonym">Ustilago maydis</name>
    <dbReference type="NCBI Taxonomy" id="5270"/>
    <lineage>
        <taxon>Eukaryota</taxon>
        <taxon>Fungi</taxon>
        <taxon>Dikarya</taxon>
        <taxon>Basidiomycota</taxon>
        <taxon>Ustilaginomycotina</taxon>
        <taxon>Ustilaginomycetes</taxon>
        <taxon>Ustilaginales</taxon>
        <taxon>Ustilaginaceae</taxon>
        <taxon>Mycosarcoma</taxon>
    </lineage>
</organism>
<dbReference type="GO" id="GO:0051028">
    <property type="term" value="P:mRNA transport"/>
    <property type="evidence" value="ECO:0007669"/>
    <property type="project" value="UniProtKB-KW"/>
</dbReference>
<dbReference type="GO" id="GO:0005816">
    <property type="term" value="C:spindle pole body"/>
    <property type="evidence" value="ECO:0000318"/>
    <property type="project" value="GO_Central"/>
</dbReference>
<keyword evidence="6" id="KW-0509">mRNA transport</keyword>
<evidence type="ECO:0000313" key="15">
    <source>
        <dbReference type="EMBL" id="KIS65716.1"/>
    </source>
</evidence>
<evidence type="ECO:0000256" key="12">
    <source>
        <dbReference type="ARBA" id="ARBA00023242"/>
    </source>
</evidence>
<dbReference type="GO" id="GO:0030674">
    <property type="term" value="F:protein-macromolecule adaptor activity"/>
    <property type="evidence" value="ECO:0000318"/>
    <property type="project" value="GO_Central"/>
</dbReference>
<feature type="transmembrane region" description="Helical" evidence="14">
    <location>
        <begin position="60"/>
        <end position="78"/>
    </location>
</feature>
<dbReference type="GO" id="GO:0070762">
    <property type="term" value="C:nuclear pore transmembrane ring"/>
    <property type="evidence" value="ECO:0000318"/>
    <property type="project" value="GO_Central"/>
</dbReference>
<accession>A0A0D1DNT0</accession>
<keyword evidence="4" id="KW-0813">Transport</keyword>
<evidence type="ECO:0000256" key="1">
    <source>
        <dbReference type="ARBA" id="ARBA00004232"/>
    </source>
</evidence>
<comment type="similarity">
    <text evidence="3">Belongs to the NDC1 family.</text>
</comment>
<evidence type="ECO:0008006" key="17">
    <source>
        <dbReference type="Google" id="ProtNLM"/>
    </source>
</evidence>
<keyword evidence="11 14" id="KW-0472">Membrane</keyword>
<keyword evidence="5 14" id="KW-0812">Transmembrane</keyword>
<feature type="compositionally biased region" description="Low complexity" evidence="13">
    <location>
        <begin position="384"/>
        <end position="398"/>
    </location>
</feature>
<keyword evidence="10" id="KW-0906">Nuclear pore complex</keyword>
<evidence type="ECO:0000256" key="10">
    <source>
        <dbReference type="ARBA" id="ARBA00023132"/>
    </source>
</evidence>
<dbReference type="OMA" id="PYYLNGH"/>
<feature type="region of interest" description="Disordered" evidence="13">
    <location>
        <begin position="380"/>
        <end position="450"/>
    </location>
</feature>
<dbReference type="InterPro" id="IPR019049">
    <property type="entry name" value="Nucleoporin_prot_Ndc1/Nup"/>
</dbReference>
<evidence type="ECO:0000256" key="3">
    <source>
        <dbReference type="ARBA" id="ARBA00005760"/>
    </source>
</evidence>
<dbReference type="OrthoDB" id="67850at2759"/>
<keyword evidence="9" id="KW-0811">Translocation</keyword>
<sequence length="645" mass="70594">MPSGLAAVPPAQLPTKYRDVIKIALRPRQTRAFILSAVAWHLLLTSALLSTASLSLMSPLTLGVSLLSFAVGVLPLLAKRKRKLSQITTPPARLAPSKAQQLSSALTDPALLPLVYQHVAAFVVLALGYAALLTYRSGGWAPQVWVESHGSLYLNERFLYLIGQSILLGTVYAFLLRGLPSPESVASPLFDPSTLTSDTAVTIKDRVASAFSTRLPRAASVAALTSSTSILIYSIMRIRMWSAILMVLGTRGMMRRLFVPSFRVDFAYVEVSLRTVLFSVAAVCAVETAYLLLDVYLTHPLPAVSKHTKFPNRLLLDGIHEPTLFFSNHAFSELARLSAEDKDIRRSIYNDVGGDVTAWMQIRDRCIRLLEESKVFVERRGQLSSSTPPRTQPSSQQTVEIQQQNNSAKPRPTIWDQLAAGQTPPKESVASATTPAPATNSASKPGPSASALLSVHSVSKAAVSLATLIWKLLPADAKHVVFGPRRQQMLLGESPASQASSIVARDAHRTICAILTLKALLCHSLDEDAYGSVSKDIQRILSEMVDLELQIRSLGMQLERQAMEIDSKLQKLVDQVTHAQGDKAKQHEAWASHVQLELSQAWAKRGARDMDLSLIAAMRQILNTFEKFDLAFGDDLELKLGECLR</sequence>
<dbReference type="STRING" id="237631.A0A0D1DNT0"/>
<evidence type="ECO:0000256" key="7">
    <source>
        <dbReference type="ARBA" id="ARBA00022927"/>
    </source>
</evidence>
<evidence type="ECO:0000256" key="14">
    <source>
        <dbReference type="SAM" id="Phobius"/>
    </source>
</evidence>
<evidence type="ECO:0000256" key="11">
    <source>
        <dbReference type="ARBA" id="ARBA00023136"/>
    </source>
</evidence>
<evidence type="ECO:0000256" key="6">
    <source>
        <dbReference type="ARBA" id="ARBA00022816"/>
    </source>
</evidence>